<dbReference type="PANTHER" id="PTHR46743:SF2">
    <property type="entry name" value="TEICHOIC ACIDS EXPORT ATP-BINDING PROTEIN TAGH"/>
    <property type="match status" value="1"/>
</dbReference>
<keyword evidence="2" id="KW-0813">Transport</keyword>
<name>A0A6J5YT25_9ZZZZ</name>
<dbReference type="Gene3D" id="3.40.50.300">
    <property type="entry name" value="P-loop containing nucleotide triphosphate hydrolases"/>
    <property type="match status" value="1"/>
</dbReference>
<dbReference type="GO" id="GO:0140359">
    <property type="term" value="F:ABC-type transporter activity"/>
    <property type="evidence" value="ECO:0007669"/>
    <property type="project" value="InterPro"/>
</dbReference>
<organism evidence="6">
    <name type="scientific">freshwater metagenome</name>
    <dbReference type="NCBI Taxonomy" id="449393"/>
    <lineage>
        <taxon>unclassified sequences</taxon>
        <taxon>metagenomes</taxon>
        <taxon>ecological metagenomes</taxon>
    </lineage>
</organism>
<dbReference type="GO" id="GO:0005524">
    <property type="term" value="F:ATP binding"/>
    <property type="evidence" value="ECO:0007669"/>
    <property type="project" value="UniProtKB-KW"/>
</dbReference>
<dbReference type="PROSITE" id="PS50893">
    <property type="entry name" value="ABC_TRANSPORTER_2"/>
    <property type="match status" value="1"/>
</dbReference>
<evidence type="ECO:0000256" key="1">
    <source>
        <dbReference type="ARBA" id="ARBA00005417"/>
    </source>
</evidence>
<evidence type="ECO:0000256" key="4">
    <source>
        <dbReference type="ARBA" id="ARBA00022840"/>
    </source>
</evidence>
<proteinExistence type="inferred from homology"/>
<dbReference type="AlphaFoldDB" id="A0A6J5YT25"/>
<protein>
    <submittedName>
        <fullName evidence="6">Unannotated protein</fullName>
    </submittedName>
</protein>
<comment type="similarity">
    <text evidence="1">Belongs to the ABC transporter superfamily.</text>
</comment>
<dbReference type="GO" id="GO:0016887">
    <property type="term" value="F:ATP hydrolysis activity"/>
    <property type="evidence" value="ECO:0007669"/>
    <property type="project" value="InterPro"/>
</dbReference>
<sequence length="252" mass="26896">MSSTPTVVMDNVHIEYRVVMGAGTSSAAGALRSLVTGKAPAQIVKSVHAVRGVSAVGYEGDVIGLVGRNGSGKSSLLRAIAGLQKPTEGDVYTSSRATLLGVGAALNRAVSGNRNITLGGLAMGLRREEIDDMREDIIEFSGLRDSIDLPMGTYSSGMQARLRFAIAASRQHEILLVDEALGTGDTEFRRRSQAKIRDLSSNAGTVFIVAHGHGMIREICNRAMWMDKGIIRMSGDTNEVLAAYEADMEQQK</sequence>
<dbReference type="InterPro" id="IPR015860">
    <property type="entry name" value="ABC_transpr_TagH-like"/>
</dbReference>
<keyword evidence="3" id="KW-0547">Nucleotide-binding</keyword>
<reference evidence="6" key="1">
    <citation type="submission" date="2020-05" db="EMBL/GenBank/DDBJ databases">
        <authorList>
            <person name="Chiriac C."/>
            <person name="Salcher M."/>
            <person name="Ghai R."/>
            <person name="Kavagutti S V."/>
        </authorList>
    </citation>
    <scope>NUCLEOTIDE SEQUENCE</scope>
</reference>
<dbReference type="PROSITE" id="PS00211">
    <property type="entry name" value="ABC_TRANSPORTER_1"/>
    <property type="match status" value="1"/>
</dbReference>
<evidence type="ECO:0000259" key="5">
    <source>
        <dbReference type="PROSITE" id="PS50893"/>
    </source>
</evidence>
<accession>A0A6J5YT25</accession>
<evidence type="ECO:0000313" key="6">
    <source>
        <dbReference type="EMBL" id="CAB4332017.1"/>
    </source>
</evidence>
<dbReference type="SUPFAM" id="SSF52540">
    <property type="entry name" value="P-loop containing nucleoside triphosphate hydrolases"/>
    <property type="match status" value="1"/>
</dbReference>
<evidence type="ECO:0000256" key="2">
    <source>
        <dbReference type="ARBA" id="ARBA00022448"/>
    </source>
</evidence>
<dbReference type="PANTHER" id="PTHR46743">
    <property type="entry name" value="TEICHOIC ACIDS EXPORT ATP-BINDING PROTEIN TAGH"/>
    <property type="match status" value="1"/>
</dbReference>
<dbReference type="Pfam" id="PF00005">
    <property type="entry name" value="ABC_tran"/>
    <property type="match status" value="1"/>
</dbReference>
<dbReference type="InterPro" id="IPR027417">
    <property type="entry name" value="P-loop_NTPase"/>
</dbReference>
<dbReference type="InterPro" id="IPR050683">
    <property type="entry name" value="Bact_Polysacc_Export_ATP-bd"/>
</dbReference>
<dbReference type="SMART" id="SM00382">
    <property type="entry name" value="AAA"/>
    <property type="match status" value="1"/>
</dbReference>
<dbReference type="GO" id="GO:0016020">
    <property type="term" value="C:membrane"/>
    <property type="evidence" value="ECO:0007669"/>
    <property type="project" value="InterPro"/>
</dbReference>
<feature type="domain" description="ABC transporter" evidence="5">
    <location>
        <begin position="31"/>
        <end position="250"/>
    </location>
</feature>
<dbReference type="InterPro" id="IPR003593">
    <property type="entry name" value="AAA+_ATPase"/>
</dbReference>
<dbReference type="InterPro" id="IPR017871">
    <property type="entry name" value="ABC_transporter-like_CS"/>
</dbReference>
<dbReference type="EMBL" id="CAESAJ010000014">
    <property type="protein sequence ID" value="CAB4332017.1"/>
    <property type="molecule type" value="Genomic_DNA"/>
</dbReference>
<keyword evidence="4" id="KW-0067">ATP-binding</keyword>
<gene>
    <name evidence="6" type="ORF">UFOPK3770_00264</name>
</gene>
<dbReference type="CDD" id="cd03220">
    <property type="entry name" value="ABC_KpsT_Wzt"/>
    <property type="match status" value="1"/>
</dbReference>
<evidence type="ECO:0000256" key="3">
    <source>
        <dbReference type="ARBA" id="ARBA00022741"/>
    </source>
</evidence>
<dbReference type="InterPro" id="IPR003439">
    <property type="entry name" value="ABC_transporter-like_ATP-bd"/>
</dbReference>